<reference evidence="1 2" key="1">
    <citation type="journal article" date="2018" name="Environ. Microbiol.">
        <title>Ecological and genomic features of two widespread freshwater picocyanobacteria.</title>
        <authorList>
            <person name="Cabello-Yeves P.J."/>
            <person name="Picazo A."/>
            <person name="Camacho A."/>
            <person name="Callieri C."/>
            <person name="Rosselli R."/>
            <person name="Roda-Garcia J.J."/>
            <person name="Coutinho F.H."/>
            <person name="Rodriguez-Valera F."/>
        </authorList>
    </citation>
    <scope>NUCLEOTIDE SEQUENCE [LARGE SCALE GENOMIC DNA]</scope>
    <source>
        <strain evidence="1 2">Tous</strain>
    </source>
</reference>
<gene>
    <name evidence="1" type="ORF">C7K55_12500</name>
</gene>
<proteinExistence type="predicted"/>
<keyword evidence="2" id="KW-1185">Reference proteome</keyword>
<dbReference type="OrthoDB" id="515405at2"/>
<dbReference type="Proteomes" id="UP000243002">
    <property type="component" value="Unassembled WGS sequence"/>
</dbReference>
<dbReference type="EMBL" id="PXXO01000019">
    <property type="protein sequence ID" value="PSJ03638.1"/>
    <property type="molecule type" value="Genomic_DNA"/>
</dbReference>
<comment type="caution">
    <text evidence="1">The sequence shown here is derived from an EMBL/GenBank/DDBJ whole genome shotgun (WGS) entry which is preliminary data.</text>
</comment>
<organism evidence="1 2">
    <name type="scientific">Cyanobium usitatum str. Tous</name>
    <dbReference type="NCBI Taxonomy" id="2116684"/>
    <lineage>
        <taxon>Bacteria</taxon>
        <taxon>Bacillati</taxon>
        <taxon>Cyanobacteriota</taxon>
        <taxon>Cyanophyceae</taxon>
        <taxon>Synechococcales</taxon>
        <taxon>Prochlorococcaceae</taxon>
        <taxon>Cyanobium</taxon>
    </lineage>
</organism>
<accession>A0A2P7MQW4</accession>
<name>A0A2P7MQW4_9CYAN</name>
<evidence type="ECO:0000313" key="1">
    <source>
        <dbReference type="EMBL" id="PSJ03638.1"/>
    </source>
</evidence>
<protein>
    <submittedName>
        <fullName evidence="1">Uncharacterized protein</fullName>
    </submittedName>
</protein>
<sequence length="150" mass="17351">MSQCCALSDTPRRSHRPQRRQLCCPAHPEQRIEGNGKKYFLHLLTPEQLKARGMADKTAKLVIQAYPVLVLSNEWLEELFCPACGSSRWCHVIKHDRVEHTVRWAPRDLWEQVAHVDPVVANPTVSEFTRRESRRLNQKRADGKRVFDAG</sequence>
<dbReference type="AlphaFoldDB" id="A0A2P7MQW4"/>
<evidence type="ECO:0000313" key="2">
    <source>
        <dbReference type="Proteomes" id="UP000243002"/>
    </source>
</evidence>